<dbReference type="RefSeq" id="WP_222823558.1">
    <property type="nucleotide sequence ID" value="NZ_JAHWXP010000001.1"/>
</dbReference>
<evidence type="ECO:0000313" key="2">
    <source>
        <dbReference type="EMBL" id="MBY8335794.1"/>
    </source>
</evidence>
<gene>
    <name evidence="2" type="ORF">KYN89_01910</name>
</gene>
<evidence type="ECO:0000313" key="3">
    <source>
        <dbReference type="Proteomes" id="UP000759298"/>
    </source>
</evidence>
<feature type="domain" description="Thioesterase" evidence="1">
    <location>
        <begin position="67"/>
        <end position="143"/>
    </location>
</feature>
<dbReference type="Gene3D" id="3.10.129.10">
    <property type="entry name" value="Hotdog Thioesterase"/>
    <property type="match status" value="1"/>
</dbReference>
<dbReference type="CDD" id="cd03443">
    <property type="entry name" value="PaaI_thioesterase"/>
    <property type="match status" value="1"/>
</dbReference>
<proteinExistence type="predicted"/>
<dbReference type="InterPro" id="IPR006683">
    <property type="entry name" value="Thioestr_dom"/>
</dbReference>
<reference evidence="2 3" key="1">
    <citation type="submission" date="2021-07" db="EMBL/GenBank/DDBJ databases">
        <title>Alteriqipengyuania abyssalis NZ-12B nov, sp.nov isolated from deep sea sponge in pacific ocean.</title>
        <authorList>
            <person name="Tareen S."/>
            <person name="Wink J."/>
        </authorList>
    </citation>
    <scope>NUCLEOTIDE SEQUENCE [LARGE SCALE GENOMIC DNA]</scope>
    <source>
        <strain evidence="2 3">NZ-12B</strain>
    </source>
</reference>
<protein>
    <submittedName>
        <fullName evidence="2">PaaI family thioesterase</fullName>
    </submittedName>
</protein>
<dbReference type="SUPFAM" id="SSF54637">
    <property type="entry name" value="Thioesterase/thiol ester dehydrase-isomerase"/>
    <property type="match status" value="1"/>
</dbReference>
<name>A0ABS7P9Q1_9SPHN</name>
<organism evidence="2 3">
    <name type="scientific">Alteriqipengyuania abyssalis</name>
    <dbReference type="NCBI Taxonomy" id="2860200"/>
    <lineage>
        <taxon>Bacteria</taxon>
        <taxon>Pseudomonadati</taxon>
        <taxon>Pseudomonadota</taxon>
        <taxon>Alphaproteobacteria</taxon>
        <taxon>Sphingomonadales</taxon>
        <taxon>Erythrobacteraceae</taxon>
        <taxon>Alteriqipengyuania</taxon>
    </lineage>
</organism>
<dbReference type="InterPro" id="IPR029069">
    <property type="entry name" value="HotDog_dom_sf"/>
</dbReference>
<keyword evidence="3" id="KW-1185">Reference proteome</keyword>
<dbReference type="EMBL" id="JAHWXP010000001">
    <property type="protein sequence ID" value="MBY8335794.1"/>
    <property type="molecule type" value="Genomic_DNA"/>
</dbReference>
<evidence type="ECO:0000259" key="1">
    <source>
        <dbReference type="Pfam" id="PF03061"/>
    </source>
</evidence>
<dbReference type="Proteomes" id="UP000759298">
    <property type="component" value="Unassembled WGS sequence"/>
</dbReference>
<comment type="caution">
    <text evidence="2">The sequence shown here is derived from an EMBL/GenBank/DDBJ whole genome shotgun (WGS) entry which is preliminary data.</text>
</comment>
<accession>A0ABS7P9Q1</accession>
<dbReference type="Pfam" id="PF03061">
    <property type="entry name" value="4HBT"/>
    <property type="match status" value="1"/>
</dbReference>
<sequence length="155" mass="17351">MERVFAPVDYHPIPGEEGWFSWNLKDATRYNGVVFGPLKVRHEQVADRRYTRLRMIPEHKHTNIQDMVHGAVTLGLIDVALFSGAQTLGRGHDGPMVTLELSTQFVGAGDKTRPLDAVTELVRETGKLAFVRGEVVQDDDTVAAYSGILRKLPRR</sequence>